<accession>A0A8J6KIZ2</accession>
<evidence type="ECO:0000256" key="3">
    <source>
        <dbReference type="ARBA" id="ARBA00023274"/>
    </source>
</evidence>
<gene>
    <name evidence="4" type="ORF">LTLLF_203680</name>
</gene>
<proteinExistence type="inferred from homology"/>
<evidence type="ECO:0000313" key="5">
    <source>
        <dbReference type="Proteomes" id="UP000710432"/>
    </source>
</evidence>
<dbReference type="AlphaFoldDB" id="A0A8J6KIZ2"/>
<dbReference type="GO" id="GO:0006412">
    <property type="term" value="P:translation"/>
    <property type="evidence" value="ECO:0007669"/>
    <property type="project" value="InterPro"/>
</dbReference>
<comment type="caution">
    <text evidence="4">The sequence shown here is derived from an EMBL/GenBank/DDBJ whole genome shotgun (WGS) entry which is preliminary data.</text>
</comment>
<protein>
    <submittedName>
        <fullName evidence="4">60S ribosomal protein L12</fullName>
    </submittedName>
</protein>
<name>A0A8J6KIZ2_MICOH</name>
<dbReference type="InterPro" id="IPR036769">
    <property type="entry name" value="Ribosomal_uL11_C_sf"/>
</dbReference>
<dbReference type="GO" id="GO:0003735">
    <property type="term" value="F:structural constituent of ribosome"/>
    <property type="evidence" value="ECO:0007669"/>
    <property type="project" value="InterPro"/>
</dbReference>
<evidence type="ECO:0000313" key="4">
    <source>
        <dbReference type="EMBL" id="KAH0499900.1"/>
    </source>
</evidence>
<sequence>MPPKFKPQEIKVVYLRFARAKLTIQTRQAQMRWCPLPGHQGPQGATKRQKQMKMKHGGNTSFDEIVNIAQQMQHLSLARELSGNIKVILDPHDIIHDFSIDAVERSAC</sequence>
<dbReference type="GO" id="GO:0070180">
    <property type="term" value="F:large ribosomal subunit rRNA binding"/>
    <property type="evidence" value="ECO:0007669"/>
    <property type="project" value="TreeGrafter"/>
</dbReference>
<reference evidence="4" key="1">
    <citation type="submission" date="2020-03" db="EMBL/GenBank/DDBJ databases">
        <title>Studies in the Genomics of Life Span.</title>
        <authorList>
            <person name="Glass D."/>
        </authorList>
    </citation>
    <scope>NUCLEOTIDE SEQUENCE</scope>
    <source>
        <strain evidence="4">LTLLF</strain>
        <tissue evidence="4">Muscle</tissue>
    </source>
</reference>
<dbReference type="InterPro" id="IPR000911">
    <property type="entry name" value="Ribosomal_uL11"/>
</dbReference>
<evidence type="ECO:0000256" key="1">
    <source>
        <dbReference type="ARBA" id="ARBA00010537"/>
    </source>
</evidence>
<evidence type="ECO:0000256" key="2">
    <source>
        <dbReference type="ARBA" id="ARBA00022980"/>
    </source>
</evidence>
<dbReference type="PANTHER" id="PTHR11661:SF2">
    <property type="entry name" value="LARGE RIBOSOMAL SUBUNIT PROTEIN UL11"/>
    <property type="match status" value="1"/>
</dbReference>
<comment type="similarity">
    <text evidence="1">Belongs to the universal ribosomal protein uL11 family.</text>
</comment>
<dbReference type="GO" id="GO:0022625">
    <property type="term" value="C:cytosolic large ribosomal subunit"/>
    <property type="evidence" value="ECO:0007669"/>
    <property type="project" value="TreeGrafter"/>
</dbReference>
<keyword evidence="2 4" id="KW-0689">Ribosomal protein</keyword>
<dbReference type="PANTHER" id="PTHR11661">
    <property type="entry name" value="60S RIBOSOMAL PROTEIN L12"/>
    <property type="match status" value="1"/>
</dbReference>
<keyword evidence="3" id="KW-0687">Ribonucleoprotein</keyword>
<dbReference type="Gene3D" id="1.10.10.250">
    <property type="entry name" value="Ribosomal protein L11, C-terminal domain"/>
    <property type="match status" value="1"/>
</dbReference>
<dbReference type="Proteomes" id="UP000710432">
    <property type="component" value="Unassembled WGS sequence"/>
</dbReference>
<organism evidence="4 5">
    <name type="scientific">Microtus ochrogaster</name>
    <name type="common">Prairie vole</name>
    <dbReference type="NCBI Taxonomy" id="79684"/>
    <lineage>
        <taxon>Eukaryota</taxon>
        <taxon>Metazoa</taxon>
        <taxon>Chordata</taxon>
        <taxon>Craniata</taxon>
        <taxon>Vertebrata</taxon>
        <taxon>Euteleostomi</taxon>
        <taxon>Mammalia</taxon>
        <taxon>Eutheria</taxon>
        <taxon>Euarchontoglires</taxon>
        <taxon>Glires</taxon>
        <taxon>Rodentia</taxon>
        <taxon>Myomorpha</taxon>
        <taxon>Muroidea</taxon>
        <taxon>Cricetidae</taxon>
        <taxon>Arvicolinae</taxon>
        <taxon>Microtus</taxon>
    </lineage>
</organism>
<dbReference type="EMBL" id="JAATJU010028200">
    <property type="protein sequence ID" value="KAH0499900.1"/>
    <property type="molecule type" value="Genomic_DNA"/>
</dbReference>